<dbReference type="InterPro" id="IPR050555">
    <property type="entry name" value="Bact_Solute-Bind_Prot2"/>
</dbReference>
<evidence type="ECO:0000259" key="5">
    <source>
        <dbReference type="Pfam" id="PF13407"/>
    </source>
</evidence>
<name>A0A0P6XLX1_9CHLR</name>
<dbReference type="PANTHER" id="PTHR30036:SF7">
    <property type="entry name" value="ABC TRANSPORTER PERIPLASMIC-BINDING PROTEIN YPHF"/>
    <property type="match status" value="1"/>
</dbReference>
<feature type="region of interest" description="Disordered" evidence="3">
    <location>
        <begin position="32"/>
        <end position="74"/>
    </location>
</feature>
<dbReference type="PATRIC" id="fig|229920.5.peg.1442"/>
<dbReference type="InterPro" id="IPR028082">
    <property type="entry name" value="Peripla_BP_I"/>
</dbReference>
<evidence type="ECO:0000256" key="4">
    <source>
        <dbReference type="SAM" id="SignalP"/>
    </source>
</evidence>
<dbReference type="AlphaFoldDB" id="A0A0P6XLX1"/>
<dbReference type="Gene3D" id="3.40.50.2300">
    <property type="match status" value="2"/>
</dbReference>
<dbReference type="Proteomes" id="UP000050430">
    <property type="component" value="Unassembled WGS sequence"/>
</dbReference>
<comment type="subcellular location">
    <subcellularLocation>
        <location evidence="1">Cell envelope</location>
    </subcellularLocation>
</comment>
<keyword evidence="4" id="KW-0732">Signal</keyword>
<dbReference type="RefSeq" id="WP_062421018.1">
    <property type="nucleotide sequence ID" value="NZ_BBYA01000008.1"/>
</dbReference>
<evidence type="ECO:0000256" key="1">
    <source>
        <dbReference type="ARBA" id="ARBA00004196"/>
    </source>
</evidence>
<protein>
    <submittedName>
        <fullName evidence="6">LacI family transcriptional regulator</fullName>
    </submittedName>
</protein>
<dbReference type="Pfam" id="PF13407">
    <property type="entry name" value="Peripla_BP_4"/>
    <property type="match status" value="1"/>
</dbReference>
<evidence type="ECO:0000313" key="6">
    <source>
        <dbReference type="EMBL" id="KPL72861.1"/>
    </source>
</evidence>
<comment type="caution">
    <text evidence="6">The sequence shown here is derived from an EMBL/GenBank/DDBJ whole genome shotgun (WGS) entry which is preliminary data.</text>
</comment>
<feature type="chain" id="PRO_5006133116" evidence="4">
    <location>
        <begin position="25"/>
        <end position="383"/>
    </location>
</feature>
<feature type="domain" description="Periplasmic binding protein" evidence="5">
    <location>
        <begin position="87"/>
        <end position="342"/>
    </location>
</feature>
<keyword evidence="7" id="KW-1185">Reference proteome</keyword>
<feature type="signal peptide" evidence="4">
    <location>
        <begin position="1"/>
        <end position="24"/>
    </location>
</feature>
<feature type="compositionally biased region" description="Low complexity" evidence="3">
    <location>
        <begin position="38"/>
        <end position="74"/>
    </location>
</feature>
<evidence type="ECO:0000256" key="3">
    <source>
        <dbReference type="SAM" id="MobiDB-lite"/>
    </source>
</evidence>
<proteinExistence type="inferred from homology"/>
<evidence type="ECO:0000313" key="7">
    <source>
        <dbReference type="Proteomes" id="UP000050430"/>
    </source>
</evidence>
<dbReference type="InterPro" id="IPR025997">
    <property type="entry name" value="SBP_2_dom"/>
</dbReference>
<dbReference type="SUPFAM" id="SSF53822">
    <property type="entry name" value="Periplasmic binding protein-like I"/>
    <property type="match status" value="1"/>
</dbReference>
<dbReference type="GO" id="GO:0030288">
    <property type="term" value="C:outer membrane-bounded periplasmic space"/>
    <property type="evidence" value="ECO:0007669"/>
    <property type="project" value="TreeGrafter"/>
</dbReference>
<dbReference type="PANTHER" id="PTHR30036">
    <property type="entry name" value="D-XYLOSE-BINDING PERIPLASMIC PROTEIN"/>
    <property type="match status" value="1"/>
</dbReference>
<organism evidence="6 7">
    <name type="scientific">Leptolinea tardivitalis</name>
    <dbReference type="NCBI Taxonomy" id="229920"/>
    <lineage>
        <taxon>Bacteria</taxon>
        <taxon>Bacillati</taxon>
        <taxon>Chloroflexota</taxon>
        <taxon>Anaerolineae</taxon>
        <taxon>Anaerolineales</taxon>
        <taxon>Anaerolineaceae</taxon>
        <taxon>Leptolinea</taxon>
    </lineage>
</organism>
<accession>A0A0P6XLX1</accession>
<dbReference type="STRING" id="229920.ADM99_07365"/>
<gene>
    <name evidence="6" type="ORF">ADM99_07365</name>
</gene>
<dbReference type="PROSITE" id="PS51257">
    <property type="entry name" value="PROKAR_LIPOPROTEIN"/>
    <property type="match status" value="1"/>
</dbReference>
<reference evidence="6 7" key="1">
    <citation type="submission" date="2015-07" db="EMBL/GenBank/DDBJ databases">
        <title>Genome sequence of Leptolinea tardivitalis DSM 16556.</title>
        <authorList>
            <person name="Hemp J."/>
            <person name="Ward L.M."/>
            <person name="Pace L.A."/>
            <person name="Fischer W.W."/>
        </authorList>
    </citation>
    <scope>NUCLEOTIDE SEQUENCE [LARGE SCALE GENOMIC DNA]</scope>
    <source>
        <strain evidence="6 7">YMTK-2</strain>
    </source>
</reference>
<sequence>MKKFIFTMVSVMALVAMLAACAPAATPAPAAAEEKPAAAEPTKAEAAAPAAAEPTKAEAAAPAAAEPTKAEAAAPAAKVDPTKLKFVTVVKLSGVGWFNRMEEGVKQFAKDTGVQAFQQGPEKADAALQVQVIENNIAQKVDAISVVPFQPESLEPVLKKAMDAGIIVISHEASNQQNVNYDIEAFDNAAYGVHLMDKIGELTGGKGEYVVFVGSLTSKTHNEWVDAGIAEQKAKFPEMKLVGDKNESYDDSQKAYEKAKEILKKYPDLKGMQGSSANDIVGFGQAVEEAGLNGKIAVVGTSLQSMVGKLLDTNAVQMASCWDPAIAGQAMNKLALMIKNGETPKDGMDLGLKGYEKLTLKGKVFYGSAWIDITKDNQKDYAF</sequence>
<dbReference type="GO" id="GO:0030246">
    <property type="term" value="F:carbohydrate binding"/>
    <property type="evidence" value="ECO:0007669"/>
    <property type="project" value="TreeGrafter"/>
</dbReference>
<dbReference type="CDD" id="cd20001">
    <property type="entry name" value="PBP1_LsrB_Quorum_Sensing-like"/>
    <property type="match status" value="1"/>
</dbReference>
<comment type="similarity">
    <text evidence="2">Belongs to the bacterial solute-binding protein 2 family.</text>
</comment>
<dbReference type="EMBL" id="LGCK01000007">
    <property type="protein sequence ID" value="KPL72861.1"/>
    <property type="molecule type" value="Genomic_DNA"/>
</dbReference>
<evidence type="ECO:0000256" key="2">
    <source>
        <dbReference type="ARBA" id="ARBA00007639"/>
    </source>
</evidence>